<keyword evidence="3 7" id="KW-0645">Protease</keyword>
<dbReference type="EMBL" id="GG662693">
    <property type="protein sequence ID" value="EAR96476.1"/>
    <property type="molecule type" value="Genomic_DNA"/>
</dbReference>
<keyword evidence="4 7" id="KW-0732">Signal</keyword>
<dbReference type="ESTHER" id="tetts-q23ih4">
    <property type="family name" value="Carboxypeptidase_S10"/>
</dbReference>
<dbReference type="GeneID" id="7832093"/>
<dbReference type="Gene3D" id="3.40.50.1820">
    <property type="entry name" value="alpha/beta hydrolase"/>
    <property type="match status" value="1"/>
</dbReference>
<dbReference type="RefSeq" id="XP_001016721.1">
    <property type="nucleotide sequence ID" value="XM_001016721.2"/>
</dbReference>
<dbReference type="KEGG" id="tet:TTHERM_00191440"/>
<dbReference type="Proteomes" id="UP000009168">
    <property type="component" value="Unassembled WGS sequence"/>
</dbReference>
<evidence type="ECO:0000256" key="2">
    <source>
        <dbReference type="ARBA" id="ARBA00022645"/>
    </source>
</evidence>
<dbReference type="InterPro" id="IPR018202">
    <property type="entry name" value="Ser_caboxypep_ser_AS"/>
</dbReference>
<dbReference type="InterPro" id="IPR029058">
    <property type="entry name" value="AB_hydrolase_fold"/>
</dbReference>
<dbReference type="PRINTS" id="PR00724">
    <property type="entry name" value="CRBOXYPTASEC"/>
</dbReference>
<feature type="signal peptide" evidence="7">
    <location>
        <begin position="1"/>
        <end position="18"/>
    </location>
</feature>
<dbReference type="Pfam" id="PF00450">
    <property type="entry name" value="Peptidase_S10"/>
    <property type="match status" value="1"/>
</dbReference>
<comment type="similarity">
    <text evidence="1 7">Belongs to the peptidase S10 family.</text>
</comment>
<evidence type="ECO:0000256" key="4">
    <source>
        <dbReference type="ARBA" id="ARBA00022729"/>
    </source>
</evidence>
<dbReference type="PANTHER" id="PTHR11802:SF3">
    <property type="entry name" value="RETINOID-INDUCIBLE SERINE CARBOXYPEPTIDASE"/>
    <property type="match status" value="1"/>
</dbReference>
<keyword evidence="6" id="KW-0325">Glycoprotein</keyword>
<dbReference type="PANTHER" id="PTHR11802">
    <property type="entry name" value="SERINE PROTEASE FAMILY S10 SERINE CARBOXYPEPTIDASE"/>
    <property type="match status" value="1"/>
</dbReference>
<gene>
    <name evidence="8" type="ORF">TTHERM_00191440</name>
</gene>
<name>I7LV17_TETTS</name>
<dbReference type="GO" id="GO:0006508">
    <property type="term" value="P:proteolysis"/>
    <property type="evidence" value="ECO:0007669"/>
    <property type="project" value="UniProtKB-KW"/>
</dbReference>
<dbReference type="InParanoid" id="I7LV17"/>
<keyword evidence="9" id="KW-1185">Reference proteome</keyword>
<dbReference type="STRING" id="312017.I7LV17"/>
<dbReference type="OrthoDB" id="433625at2759"/>
<evidence type="ECO:0000256" key="5">
    <source>
        <dbReference type="ARBA" id="ARBA00022801"/>
    </source>
</evidence>
<organism evidence="8 9">
    <name type="scientific">Tetrahymena thermophila (strain SB210)</name>
    <dbReference type="NCBI Taxonomy" id="312017"/>
    <lineage>
        <taxon>Eukaryota</taxon>
        <taxon>Sar</taxon>
        <taxon>Alveolata</taxon>
        <taxon>Ciliophora</taxon>
        <taxon>Intramacronucleata</taxon>
        <taxon>Oligohymenophorea</taxon>
        <taxon>Hymenostomatida</taxon>
        <taxon>Tetrahymenina</taxon>
        <taxon>Tetrahymenidae</taxon>
        <taxon>Tetrahymena</taxon>
    </lineage>
</organism>
<evidence type="ECO:0000256" key="6">
    <source>
        <dbReference type="ARBA" id="ARBA00023180"/>
    </source>
</evidence>
<proteinExistence type="inferred from homology"/>
<dbReference type="SUPFAM" id="SSF53474">
    <property type="entry name" value="alpha/beta-Hydrolases"/>
    <property type="match status" value="1"/>
</dbReference>
<evidence type="ECO:0000313" key="8">
    <source>
        <dbReference type="EMBL" id="EAR96476.1"/>
    </source>
</evidence>
<evidence type="ECO:0000256" key="7">
    <source>
        <dbReference type="RuleBase" id="RU361156"/>
    </source>
</evidence>
<feature type="chain" id="PRO_5006526289" description="Carboxypeptidase" evidence="7">
    <location>
        <begin position="19"/>
        <end position="472"/>
    </location>
</feature>
<protein>
    <recommendedName>
        <fullName evidence="7">Carboxypeptidase</fullName>
        <ecNumber evidence="7">3.4.16.-</ecNumber>
    </recommendedName>
</protein>
<keyword evidence="5 7" id="KW-0378">Hydrolase</keyword>
<keyword evidence="2 7" id="KW-0121">Carboxypeptidase</keyword>
<evidence type="ECO:0000256" key="1">
    <source>
        <dbReference type="ARBA" id="ARBA00009431"/>
    </source>
</evidence>
<reference evidence="9" key="1">
    <citation type="journal article" date="2006" name="PLoS Biol.">
        <title>Macronuclear genome sequence of the ciliate Tetrahymena thermophila, a model eukaryote.</title>
        <authorList>
            <person name="Eisen J.A."/>
            <person name="Coyne R.S."/>
            <person name="Wu M."/>
            <person name="Wu D."/>
            <person name="Thiagarajan M."/>
            <person name="Wortman J.R."/>
            <person name="Badger J.H."/>
            <person name="Ren Q."/>
            <person name="Amedeo P."/>
            <person name="Jones K.M."/>
            <person name="Tallon L.J."/>
            <person name="Delcher A.L."/>
            <person name="Salzberg S.L."/>
            <person name="Silva J.C."/>
            <person name="Haas B.J."/>
            <person name="Majoros W.H."/>
            <person name="Farzad M."/>
            <person name="Carlton J.M."/>
            <person name="Smith R.K. Jr."/>
            <person name="Garg J."/>
            <person name="Pearlman R.E."/>
            <person name="Karrer K.M."/>
            <person name="Sun L."/>
            <person name="Manning G."/>
            <person name="Elde N.C."/>
            <person name="Turkewitz A.P."/>
            <person name="Asai D.J."/>
            <person name="Wilkes D.E."/>
            <person name="Wang Y."/>
            <person name="Cai H."/>
            <person name="Collins K."/>
            <person name="Stewart B.A."/>
            <person name="Lee S.R."/>
            <person name="Wilamowska K."/>
            <person name="Weinberg Z."/>
            <person name="Ruzzo W.L."/>
            <person name="Wloga D."/>
            <person name="Gaertig J."/>
            <person name="Frankel J."/>
            <person name="Tsao C.-C."/>
            <person name="Gorovsky M.A."/>
            <person name="Keeling P.J."/>
            <person name="Waller R.F."/>
            <person name="Patron N.J."/>
            <person name="Cherry J.M."/>
            <person name="Stover N.A."/>
            <person name="Krieger C.J."/>
            <person name="del Toro C."/>
            <person name="Ryder H.F."/>
            <person name="Williamson S.C."/>
            <person name="Barbeau R.A."/>
            <person name="Hamilton E.P."/>
            <person name="Orias E."/>
        </authorList>
    </citation>
    <scope>NUCLEOTIDE SEQUENCE [LARGE SCALE GENOMIC DNA]</scope>
    <source>
        <strain evidence="9">SB210</strain>
    </source>
</reference>
<dbReference type="OMA" id="TVNWIDK"/>
<sequence length="472" mass="52908">MKFQRLLIAALIVCLVSAQLRLEDQIKKEQQNESWLEKLLDYFRPKNKLSVTTECNALNFTAYDGLSYSGYLSVGQNLKSALGFIFYGAKGRTVEQIRTLPTIIWLNGGPGCSSQFGNFFELGPLYVNQTSSGSFYFTPNNYTWTNEYNVIFVDQPIGTGISYADSSKEIPQNQDQVAQQFLYALDQLYNSPNGCFNQVGLTPKSPLFLFGESYAGKYVPSIAARALKEKNVFNIQGIGVVDGFTVPYYVVGSLSEFSHLNNLTSNTQYQHGLQVAAQAQKAINASQFQLASSYFNQDMSINNPQNLDVYNIHRQDEPDASALENLFNSAYGQQLFKLRNKKYTQCDNTVYARFANDFMKGDTINAVEYLLEQDFPVNYFNGNLDLIVPYIGTETLLSVLNWSGQSQFNSAPTTQWAADGAVYGTVKTYKNLQYKLVYNSGHMVPQDQPAAALNLVTEAVNRSLQYNQSKSQ</sequence>
<accession>I7LV17</accession>
<evidence type="ECO:0000256" key="3">
    <source>
        <dbReference type="ARBA" id="ARBA00022670"/>
    </source>
</evidence>
<dbReference type="eggNOG" id="KOG1282">
    <property type="taxonomic scope" value="Eukaryota"/>
</dbReference>
<dbReference type="AlphaFoldDB" id="I7LV17"/>
<dbReference type="EC" id="3.4.16.-" evidence="7"/>
<dbReference type="GO" id="GO:0004185">
    <property type="term" value="F:serine-type carboxypeptidase activity"/>
    <property type="evidence" value="ECO:0007669"/>
    <property type="project" value="UniProtKB-UniRule"/>
</dbReference>
<dbReference type="InterPro" id="IPR001563">
    <property type="entry name" value="Peptidase_S10"/>
</dbReference>
<dbReference type="MEROPS" id="S10.003"/>
<evidence type="ECO:0000313" key="9">
    <source>
        <dbReference type="Proteomes" id="UP000009168"/>
    </source>
</evidence>
<dbReference type="PROSITE" id="PS00131">
    <property type="entry name" value="CARBOXYPEPT_SER_SER"/>
    <property type="match status" value="1"/>
</dbReference>
<dbReference type="HOGENOM" id="CLU_008523_10_1_1"/>